<accession>E1ZWT0</accession>
<dbReference type="InParanoid" id="E1ZWT0"/>
<keyword evidence="3" id="KW-1185">Reference proteome</keyword>
<evidence type="ECO:0000256" key="1">
    <source>
        <dbReference type="SAM" id="MobiDB-lite"/>
    </source>
</evidence>
<gene>
    <name evidence="2" type="ORF">EAG_03329</name>
</gene>
<proteinExistence type="predicted"/>
<dbReference type="AlphaFoldDB" id="E1ZWT0"/>
<name>E1ZWT0_CAMFO</name>
<evidence type="ECO:0000313" key="2">
    <source>
        <dbReference type="EMBL" id="EFN74369.1"/>
    </source>
</evidence>
<organism evidence="3">
    <name type="scientific">Camponotus floridanus</name>
    <name type="common">Florida carpenter ant</name>
    <dbReference type="NCBI Taxonomy" id="104421"/>
    <lineage>
        <taxon>Eukaryota</taxon>
        <taxon>Metazoa</taxon>
        <taxon>Ecdysozoa</taxon>
        <taxon>Arthropoda</taxon>
        <taxon>Hexapoda</taxon>
        <taxon>Insecta</taxon>
        <taxon>Pterygota</taxon>
        <taxon>Neoptera</taxon>
        <taxon>Endopterygota</taxon>
        <taxon>Hymenoptera</taxon>
        <taxon>Apocrita</taxon>
        <taxon>Aculeata</taxon>
        <taxon>Formicoidea</taxon>
        <taxon>Formicidae</taxon>
        <taxon>Formicinae</taxon>
        <taxon>Camponotus</taxon>
    </lineage>
</organism>
<sequence length="341" mass="39297">MSTVPDPNKQELLIVNIIKPVNKHKSGAWGSLLSYDLACYCTEPFISVHHKGAALEEQQTRTDGTTSSRRMSDLLCIGKGLVAERVQFQFIAMNNRLNINFRIRLRVQREARKWRSRKFVNTFTNRFSAETRDSPGGGARSVWSHARSHNRHHTINASFAVRVRVRQKTSKWRSWEFIGAFTKEALGDLMDDGMDFWARDSTRKFEVIPPDLSTGINAPWEIYLETCKLLLNSKSRERFCGTVRRSKSKEAAREERFSRGRTCRVSSATLFYCPLILSRFIKHFCKEHEMPRANPKIRYSLSQRKHQPTEGIESASLPSIPDPAGPRRTVLREIANERRNS</sequence>
<evidence type="ECO:0000313" key="3">
    <source>
        <dbReference type="Proteomes" id="UP000000311"/>
    </source>
</evidence>
<protein>
    <submittedName>
        <fullName evidence="2">Uncharacterized protein</fullName>
    </submittedName>
</protein>
<reference evidence="2 3" key="1">
    <citation type="journal article" date="2010" name="Science">
        <title>Genomic comparison of the ants Camponotus floridanus and Harpegnathos saltator.</title>
        <authorList>
            <person name="Bonasio R."/>
            <person name="Zhang G."/>
            <person name="Ye C."/>
            <person name="Mutti N.S."/>
            <person name="Fang X."/>
            <person name="Qin N."/>
            <person name="Donahue G."/>
            <person name="Yang P."/>
            <person name="Li Q."/>
            <person name="Li C."/>
            <person name="Zhang P."/>
            <person name="Huang Z."/>
            <person name="Berger S.L."/>
            <person name="Reinberg D."/>
            <person name="Wang J."/>
            <person name="Liebig J."/>
        </authorList>
    </citation>
    <scope>NUCLEOTIDE SEQUENCE [LARGE SCALE GENOMIC DNA]</scope>
    <source>
        <strain evidence="3">C129</strain>
    </source>
</reference>
<dbReference type="Proteomes" id="UP000000311">
    <property type="component" value="Unassembled WGS sequence"/>
</dbReference>
<dbReference type="EMBL" id="GL434901">
    <property type="protein sequence ID" value="EFN74369.1"/>
    <property type="molecule type" value="Genomic_DNA"/>
</dbReference>
<feature type="region of interest" description="Disordered" evidence="1">
    <location>
        <begin position="296"/>
        <end position="328"/>
    </location>
</feature>